<proteinExistence type="predicted"/>
<dbReference type="RefSeq" id="WP_064934489.1">
    <property type="nucleotide sequence ID" value="NZ_LZSO01000033.1"/>
</dbReference>
<sequence length="123" mass="13530">MALPQLNLLDLTGPKNSPANVVLLQVQQAHGGGRRRLGRVPMTFNVELGRNLFVFDERTSSEPFENPEQFRIVLADDDGRDLGETIIDSSDGNSDRDRLTIDIFVNGIIGGPNYELGYTVSKG</sequence>
<dbReference type="AlphaFoldDB" id="A0A1A0QWY2"/>
<name>A0A1A0QWY2_MYCPR</name>
<organism evidence="1 2">
    <name type="scientific">Mycolicibacterium peregrinum</name>
    <name type="common">Mycobacterium peregrinum</name>
    <dbReference type="NCBI Taxonomy" id="43304"/>
    <lineage>
        <taxon>Bacteria</taxon>
        <taxon>Bacillati</taxon>
        <taxon>Actinomycetota</taxon>
        <taxon>Actinomycetes</taxon>
        <taxon>Mycobacteriales</taxon>
        <taxon>Mycobacteriaceae</taxon>
        <taxon>Mycolicibacterium</taxon>
    </lineage>
</organism>
<comment type="caution">
    <text evidence="1">The sequence shown here is derived from an EMBL/GenBank/DDBJ whole genome shotgun (WGS) entry which is preliminary data.</text>
</comment>
<evidence type="ECO:0000313" key="2">
    <source>
        <dbReference type="Proteomes" id="UP000093902"/>
    </source>
</evidence>
<evidence type="ECO:0000313" key="1">
    <source>
        <dbReference type="EMBL" id="OBB26617.1"/>
    </source>
</evidence>
<gene>
    <name evidence="1" type="ORF">A5792_26705</name>
</gene>
<dbReference type="Proteomes" id="UP000093902">
    <property type="component" value="Unassembled WGS sequence"/>
</dbReference>
<protein>
    <submittedName>
        <fullName evidence="1">Uncharacterized protein</fullName>
    </submittedName>
</protein>
<dbReference type="OrthoDB" id="9429496at2"/>
<dbReference type="EMBL" id="LZSO01000033">
    <property type="protein sequence ID" value="OBB26617.1"/>
    <property type="molecule type" value="Genomic_DNA"/>
</dbReference>
<reference evidence="2" key="1">
    <citation type="submission" date="2016-06" db="EMBL/GenBank/DDBJ databases">
        <authorList>
            <person name="Sutton G."/>
            <person name="Brinkac L."/>
            <person name="Sanka R."/>
            <person name="Adams M."/>
            <person name="Lau E."/>
            <person name="Mehaffy C."/>
            <person name="Tameris M."/>
            <person name="Hatherill M."/>
            <person name="Hanekom W."/>
            <person name="Mahomed H."/>
            <person name="Mcshane H."/>
        </authorList>
    </citation>
    <scope>NUCLEOTIDE SEQUENCE [LARGE SCALE GENOMIC DNA]</scope>
    <source>
        <strain evidence="2">852002-51209_SCH5440388</strain>
    </source>
</reference>
<accession>A0A1A0QWY2</accession>